<dbReference type="InterPro" id="IPR002938">
    <property type="entry name" value="FAD-bd"/>
</dbReference>
<feature type="domain" description="FAD-binding" evidence="2">
    <location>
        <begin position="3"/>
        <end position="34"/>
    </location>
</feature>
<name>A0ABD5UQQ1_9EURY</name>
<proteinExistence type="predicted"/>
<evidence type="ECO:0000313" key="4">
    <source>
        <dbReference type="Proteomes" id="UP001596296"/>
    </source>
</evidence>
<sequence length="471" mass="51624">MERVDVAIVGGGPAGASAAHAAASAGADALVLEKGVPRADREGLGPDSTDAAGILDYWVDIMGIHPDEFPDGVVQNELERADFRGPDASCSLYHTGIDSSYDAFGYTFHRARFDDFLRERAEAAGATYRVEASVRDVETDRSVDPSRGGRGGQGSDSDPRHVVRLASGDDVGADFLILADGPQRTVTNRVLDRYLPEESAASKRLASRDANHIAYQEYRRFPEELYEEFEDAIVFWWGVMPGETAYPWVFPNQDRVCRVGLTMPIGLDIDDVADREDYTLLRPADESIPKGSEYVERLLEWQYGDEYDLEDFPLVEDAGKRGGTETYAISSTRPIDSPTEAGIAVAGGAMGTTSAFHEGGDHVAVRTGAIAGELAGEGDLSAYNRRWKEAIGDEVLRNVTMADMVGEYTPSDWNRIIETADVMLAAETGSDLLKRSYSAGWGATKLLLSYKWHKRKLRGNYTQITADEYVY</sequence>
<feature type="region of interest" description="Disordered" evidence="1">
    <location>
        <begin position="135"/>
        <end position="161"/>
    </location>
</feature>
<reference evidence="3 4" key="1">
    <citation type="journal article" date="2019" name="Int. J. Syst. Evol. Microbiol.">
        <title>The Global Catalogue of Microorganisms (GCM) 10K type strain sequencing project: providing services to taxonomists for standard genome sequencing and annotation.</title>
        <authorList>
            <consortium name="The Broad Institute Genomics Platform"/>
            <consortium name="The Broad Institute Genome Sequencing Center for Infectious Disease"/>
            <person name="Wu L."/>
            <person name="Ma J."/>
        </authorList>
    </citation>
    <scope>NUCLEOTIDE SEQUENCE [LARGE SCALE GENOMIC DNA]</scope>
    <source>
        <strain evidence="3 4">SKJ47</strain>
    </source>
</reference>
<gene>
    <name evidence="3" type="ORF">ACFQE9_03530</name>
</gene>
<keyword evidence="3" id="KW-0560">Oxidoreductase</keyword>
<dbReference type="RefSeq" id="WP_379740408.1">
    <property type="nucleotide sequence ID" value="NZ_JBHSVN010000001.1"/>
</dbReference>
<dbReference type="SUPFAM" id="SSF51905">
    <property type="entry name" value="FAD/NAD(P)-binding domain"/>
    <property type="match status" value="1"/>
</dbReference>
<protein>
    <submittedName>
        <fullName evidence="3">NAD(P)/FAD-dependent oxidoreductase</fullName>
        <ecNumber evidence="3">1.-.-.-</ecNumber>
    </submittedName>
</protein>
<dbReference type="GO" id="GO:0016491">
    <property type="term" value="F:oxidoreductase activity"/>
    <property type="evidence" value="ECO:0007669"/>
    <property type="project" value="UniProtKB-KW"/>
</dbReference>
<dbReference type="PANTHER" id="PTHR42685:SF21">
    <property type="entry name" value="DEHYDROGENASE (FLAVOPROTEIN)-LIKE PROTEIN"/>
    <property type="match status" value="1"/>
</dbReference>
<dbReference type="PRINTS" id="PR00420">
    <property type="entry name" value="RNGMNOXGNASE"/>
</dbReference>
<dbReference type="EMBL" id="JBHSXL010000003">
    <property type="protein sequence ID" value="MFC6891691.1"/>
    <property type="molecule type" value="Genomic_DNA"/>
</dbReference>
<dbReference type="InterPro" id="IPR036188">
    <property type="entry name" value="FAD/NAD-bd_sf"/>
</dbReference>
<comment type="caution">
    <text evidence="3">The sequence shown here is derived from an EMBL/GenBank/DDBJ whole genome shotgun (WGS) entry which is preliminary data.</text>
</comment>
<organism evidence="3 4">
    <name type="scientific">Halopenitus salinus</name>
    <dbReference type="NCBI Taxonomy" id="1198295"/>
    <lineage>
        <taxon>Archaea</taxon>
        <taxon>Methanobacteriati</taxon>
        <taxon>Methanobacteriota</taxon>
        <taxon>Stenosarchaea group</taxon>
        <taxon>Halobacteria</taxon>
        <taxon>Halobacteriales</taxon>
        <taxon>Haloferacaceae</taxon>
        <taxon>Halopenitus</taxon>
    </lineage>
</organism>
<dbReference type="Proteomes" id="UP001596296">
    <property type="component" value="Unassembled WGS sequence"/>
</dbReference>
<dbReference type="Gene3D" id="3.50.50.60">
    <property type="entry name" value="FAD/NAD(P)-binding domain"/>
    <property type="match status" value="1"/>
</dbReference>
<keyword evidence="4" id="KW-1185">Reference proteome</keyword>
<accession>A0ABD5UQQ1</accession>
<dbReference type="InterPro" id="IPR050407">
    <property type="entry name" value="Geranylgeranyl_reductase"/>
</dbReference>
<evidence type="ECO:0000259" key="2">
    <source>
        <dbReference type="Pfam" id="PF01494"/>
    </source>
</evidence>
<dbReference type="PANTHER" id="PTHR42685">
    <property type="entry name" value="GERANYLGERANYL DIPHOSPHATE REDUCTASE"/>
    <property type="match status" value="1"/>
</dbReference>
<feature type="compositionally biased region" description="Basic and acidic residues" evidence="1">
    <location>
        <begin position="135"/>
        <end position="144"/>
    </location>
</feature>
<dbReference type="AlphaFoldDB" id="A0ABD5UQQ1"/>
<evidence type="ECO:0000256" key="1">
    <source>
        <dbReference type="SAM" id="MobiDB-lite"/>
    </source>
</evidence>
<evidence type="ECO:0000313" key="3">
    <source>
        <dbReference type="EMBL" id="MFC6891691.1"/>
    </source>
</evidence>
<dbReference type="EC" id="1.-.-.-" evidence="3"/>
<dbReference type="Pfam" id="PF01494">
    <property type="entry name" value="FAD_binding_3"/>
    <property type="match status" value="1"/>
</dbReference>